<evidence type="ECO:0000259" key="1">
    <source>
        <dbReference type="Pfam" id="PF19277"/>
    </source>
</evidence>
<gene>
    <name evidence="2" type="ORF">Q7C36_011039</name>
</gene>
<dbReference type="Pfam" id="PF19277">
    <property type="entry name" value="GPAT_C"/>
    <property type="match status" value="1"/>
</dbReference>
<proteinExistence type="predicted"/>
<dbReference type="EMBL" id="JAVHJS010000010">
    <property type="protein sequence ID" value="KAK2846185.1"/>
    <property type="molecule type" value="Genomic_DNA"/>
</dbReference>
<dbReference type="GO" id="GO:0005778">
    <property type="term" value="C:peroxisomal membrane"/>
    <property type="evidence" value="ECO:0007669"/>
    <property type="project" value="TreeGrafter"/>
</dbReference>
<evidence type="ECO:0000313" key="3">
    <source>
        <dbReference type="Proteomes" id="UP001187315"/>
    </source>
</evidence>
<dbReference type="GO" id="GO:0008611">
    <property type="term" value="P:ether lipid biosynthetic process"/>
    <property type="evidence" value="ECO:0007669"/>
    <property type="project" value="TreeGrafter"/>
</dbReference>
<dbReference type="GO" id="GO:0016287">
    <property type="term" value="F:glycerone-phosphate O-acyltransferase activity"/>
    <property type="evidence" value="ECO:0007669"/>
    <property type="project" value="TreeGrafter"/>
</dbReference>
<name>A0AA88SXB3_TACVA</name>
<dbReference type="PANTHER" id="PTHR12563:SF22">
    <property type="entry name" value="DIHYDROXYACETONE PHOSPHATE ACYLTRANSFERASE ISOFORM X1"/>
    <property type="match status" value="1"/>
</dbReference>
<evidence type="ECO:0000313" key="2">
    <source>
        <dbReference type="EMBL" id="KAK2846185.1"/>
    </source>
</evidence>
<dbReference type="GO" id="GO:0019432">
    <property type="term" value="P:triglyceride biosynthetic process"/>
    <property type="evidence" value="ECO:0007669"/>
    <property type="project" value="TreeGrafter"/>
</dbReference>
<feature type="domain" description="GPAT/DHAPAT C-terminal" evidence="1">
    <location>
        <begin position="1"/>
        <end position="116"/>
    </location>
</feature>
<dbReference type="GO" id="GO:0004366">
    <property type="term" value="F:glycerol-3-phosphate O-acyltransferase activity"/>
    <property type="evidence" value="ECO:0007669"/>
    <property type="project" value="TreeGrafter"/>
</dbReference>
<dbReference type="InterPro" id="IPR022284">
    <property type="entry name" value="GPAT/DHAPAT"/>
</dbReference>
<dbReference type="GO" id="GO:0006631">
    <property type="term" value="P:fatty acid metabolic process"/>
    <property type="evidence" value="ECO:0007669"/>
    <property type="project" value="TreeGrafter"/>
</dbReference>
<comment type="caution">
    <text evidence="2">The sequence shown here is derived from an EMBL/GenBank/DDBJ whole genome shotgun (WGS) entry which is preliminary data.</text>
</comment>
<keyword evidence="3" id="KW-1185">Reference proteome</keyword>
<dbReference type="InterPro" id="IPR045520">
    <property type="entry name" value="GPAT/DHAPAT_C"/>
</dbReference>
<protein>
    <recommendedName>
        <fullName evidence="1">GPAT/DHAPAT C-terminal domain-containing protein</fullName>
    </recommendedName>
</protein>
<organism evidence="2 3">
    <name type="scientific">Tachysurus vachellii</name>
    <name type="common">Darkbarbel catfish</name>
    <name type="synonym">Pelteobagrus vachellii</name>
    <dbReference type="NCBI Taxonomy" id="175792"/>
    <lineage>
        <taxon>Eukaryota</taxon>
        <taxon>Metazoa</taxon>
        <taxon>Chordata</taxon>
        <taxon>Craniata</taxon>
        <taxon>Vertebrata</taxon>
        <taxon>Euteleostomi</taxon>
        <taxon>Actinopterygii</taxon>
        <taxon>Neopterygii</taxon>
        <taxon>Teleostei</taxon>
        <taxon>Ostariophysi</taxon>
        <taxon>Siluriformes</taxon>
        <taxon>Bagridae</taxon>
        <taxon>Tachysurus</taxon>
    </lineage>
</organism>
<dbReference type="Proteomes" id="UP001187315">
    <property type="component" value="Unassembled WGS sequence"/>
</dbReference>
<sequence>MHVYFGTPVSVRELANGRIQRNQYNLIPRDLPLNLSSELQEFVGDVAHLLVQLQERSLVLSPWSLMALVLLQNPDGVDWNMFTHKTLHLRTLTAQLGAQIDWPAQLPDSEVMMSSMSCITL</sequence>
<dbReference type="PANTHER" id="PTHR12563">
    <property type="entry name" value="GLYCEROL-3-PHOSPHATE ACYLTRANSFERASE"/>
    <property type="match status" value="1"/>
</dbReference>
<dbReference type="AlphaFoldDB" id="A0AA88SXB3"/>
<dbReference type="GO" id="GO:0031966">
    <property type="term" value="C:mitochondrial membrane"/>
    <property type="evidence" value="ECO:0007669"/>
    <property type="project" value="TreeGrafter"/>
</dbReference>
<reference evidence="2" key="1">
    <citation type="submission" date="2023-08" db="EMBL/GenBank/DDBJ databases">
        <title>Pelteobagrus vachellii genome.</title>
        <authorList>
            <person name="Liu H."/>
        </authorList>
    </citation>
    <scope>NUCLEOTIDE SEQUENCE</scope>
    <source>
        <strain evidence="2">PRFRI_2022a</strain>
        <tissue evidence="2">Muscle</tissue>
    </source>
</reference>
<dbReference type="GO" id="GO:0008654">
    <property type="term" value="P:phospholipid biosynthetic process"/>
    <property type="evidence" value="ECO:0007669"/>
    <property type="project" value="TreeGrafter"/>
</dbReference>
<accession>A0AA88SXB3</accession>